<keyword evidence="2 3" id="KW-0560">Oxidoreductase</keyword>
<dbReference type="InterPro" id="IPR020904">
    <property type="entry name" value="Sc_DH/Rdtase_CS"/>
</dbReference>
<name>A0AA44EL16_9HYPH</name>
<dbReference type="EC" id="1.1.1.47" evidence="3"/>
<dbReference type="EMBL" id="JABRWM010000006">
    <property type="protein sequence ID" value="NRF20343.1"/>
    <property type="molecule type" value="Genomic_DNA"/>
</dbReference>
<evidence type="ECO:0000313" key="3">
    <source>
        <dbReference type="EMBL" id="NRF20343.1"/>
    </source>
</evidence>
<reference evidence="3" key="1">
    <citation type="submission" date="2019-07" db="EMBL/GenBank/DDBJ databases">
        <title>FDA dAtabase for Regulatory Grade micrObial Sequences (FDA-ARGOS): Supporting development and validation of Infectious Disease Dx tests.</title>
        <authorList>
            <person name="Bachman M."/>
            <person name="Young C."/>
            <person name="Tallon L."/>
            <person name="Sadzewicz L."/>
            <person name="Vavikolanu K."/>
            <person name="Mehta A."/>
            <person name="Aluvathingal J."/>
            <person name="Nadendla S."/>
            <person name="Nandy P."/>
            <person name="Geyer C."/>
            <person name="Yan Y."/>
            <person name="Sichtig H."/>
        </authorList>
    </citation>
    <scope>NUCLEOTIDE SEQUENCE</scope>
    <source>
        <strain evidence="3">FDAARGOS_618</strain>
    </source>
</reference>
<dbReference type="InterPro" id="IPR036291">
    <property type="entry name" value="NAD(P)-bd_dom_sf"/>
</dbReference>
<protein>
    <submittedName>
        <fullName evidence="3">Glucose 1-dehydrogenase</fullName>
        <ecNumber evidence="3">1.1.1.47</ecNumber>
    </submittedName>
</protein>
<dbReference type="Pfam" id="PF13561">
    <property type="entry name" value="adh_short_C2"/>
    <property type="match status" value="1"/>
</dbReference>
<comment type="caution">
    <text evidence="3">The sequence shown here is derived from an EMBL/GenBank/DDBJ whole genome shotgun (WGS) entry which is preliminary data.</text>
</comment>
<dbReference type="NCBIfam" id="NF005559">
    <property type="entry name" value="PRK07231.1"/>
    <property type="match status" value="1"/>
</dbReference>
<sequence length="255" mass="27043">MTQPNFDLSGRRALVTGASRGIGQAIAVALAQAGADIAITARTIEALSETHSRIVNLGRRCVALTQDVRDVEECARVTREAADKLGGLDILINNAGFENVRASFDVDEALWESILSTNLKGAFFCAQAAGRIMAETGGGVIVNLCSLTSYVGIPTAAPYGASKSGLLGITHALASEWAAHDIRVNAIAPGYFRTAMTEVFYENDDWQSRMLEKIPQRRFGKESDIGGVAVFLCSDAAAYITGHCIPVDGGYLASI</sequence>
<evidence type="ECO:0000256" key="1">
    <source>
        <dbReference type="ARBA" id="ARBA00006484"/>
    </source>
</evidence>
<dbReference type="RefSeq" id="WP_107342010.1">
    <property type="nucleotide sequence ID" value="NZ_JABRWL010000005.1"/>
</dbReference>
<dbReference type="GO" id="GO:0047936">
    <property type="term" value="F:glucose 1-dehydrogenase [NAD(P)+] activity"/>
    <property type="evidence" value="ECO:0007669"/>
    <property type="project" value="UniProtKB-EC"/>
</dbReference>
<dbReference type="AlphaFoldDB" id="A0AA44EL16"/>
<dbReference type="PANTHER" id="PTHR42760">
    <property type="entry name" value="SHORT-CHAIN DEHYDROGENASES/REDUCTASES FAMILY MEMBER"/>
    <property type="match status" value="1"/>
</dbReference>
<dbReference type="Gene3D" id="3.40.50.720">
    <property type="entry name" value="NAD(P)-binding Rossmann-like Domain"/>
    <property type="match status" value="1"/>
</dbReference>
<dbReference type="FunFam" id="3.40.50.720:FF:000084">
    <property type="entry name" value="Short-chain dehydrogenase reductase"/>
    <property type="match status" value="1"/>
</dbReference>
<accession>A0AA44EL16</accession>
<organism evidence="3 4">
    <name type="scientific">Agrobacterium pusense</name>
    <dbReference type="NCBI Taxonomy" id="648995"/>
    <lineage>
        <taxon>Bacteria</taxon>
        <taxon>Pseudomonadati</taxon>
        <taxon>Pseudomonadota</taxon>
        <taxon>Alphaproteobacteria</taxon>
        <taxon>Hyphomicrobiales</taxon>
        <taxon>Rhizobiaceae</taxon>
        <taxon>Rhizobium/Agrobacterium group</taxon>
        <taxon>Agrobacterium</taxon>
    </lineage>
</organism>
<dbReference type="PANTHER" id="PTHR42760:SF5">
    <property type="entry name" value="2-DEHYDRO-3-DEOXY-D-GLUCONATE 5-DEHYDROGENASE"/>
    <property type="match status" value="1"/>
</dbReference>
<proteinExistence type="inferred from homology"/>
<evidence type="ECO:0000256" key="2">
    <source>
        <dbReference type="ARBA" id="ARBA00023002"/>
    </source>
</evidence>
<dbReference type="Proteomes" id="UP001155820">
    <property type="component" value="Unassembled WGS sequence"/>
</dbReference>
<dbReference type="SUPFAM" id="SSF51735">
    <property type="entry name" value="NAD(P)-binding Rossmann-fold domains"/>
    <property type="match status" value="1"/>
</dbReference>
<comment type="similarity">
    <text evidence="1">Belongs to the short-chain dehydrogenases/reductases (SDR) family.</text>
</comment>
<keyword evidence="4" id="KW-1185">Reference proteome</keyword>
<dbReference type="PROSITE" id="PS00061">
    <property type="entry name" value="ADH_SHORT"/>
    <property type="match status" value="1"/>
</dbReference>
<dbReference type="InterPro" id="IPR002347">
    <property type="entry name" value="SDR_fam"/>
</dbReference>
<dbReference type="PRINTS" id="PR00080">
    <property type="entry name" value="SDRFAMILY"/>
</dbReference>
<dbReference type="PRINTS" id="PR00081">
    <property type="entry name" value="GDHRDH"/>
</dbReference>
<evidence type="ECO:0000313" key="4">
    <source>
        <dbReference type="Proteomes" id="UP001155820"/>
    </source>
</evidence>
<gene>
    <name evidence="3" type="ORF">FOB26_14860</name>
</gene>